<protein>
    <submittedName>
        <fullName evidence="1">(northern house mosquito) hypothetical protein</fullName>
    </submittedName>
</protein>
<dbReference type="AlphaFoldDB" id="A0A8D8P003"/>
<organism evidence="1">
    <name type="scientific">Culex pipiens</name>
    <name type="common">House mosquito</name>
    <dbReference type="NCBI Taxonomy" id="7175"/>
    <lineage>
        <taxon>Eukaryota</taxon>
        <taxon>Metazoa</taxon>
        <taxon>Ecdysozoa</taxon>
        <taxon>Arthropoda</taxon>
        <taxon>Hexapoda</taxon>
        <taxon>Insecta</taxon>
        <taxon>Pterygota</taxon>
        <taxon>Neoptera</taxon>
        <taxon>Endopterygota</taxon>
        <taxon>Diptera</taxon>
        <taxon>Nematocera</taxon>
        <taxon>Culicoidea</taxon>
        <taxon>Culicidae</taxon>
        <taxon>Culicinae</taxon>
        <taxon>Culicini</taxon>
        <taxon>Culex</taxon>
        <taxon>Culex</taxon>
    </lineage>
</organism>
<proteinExistence type="predicted"/>
<sequence length="135" mass="15479">MSEISTLCTNNKHHVGLTLPEGIRFPFSPLKTAHILPHDRTEIPANEKSKNNQVMEMPSACVCVVWCMPFSYHFRVDNVIRYTYKLTLAHLRVSRFVCAPIFLLPYLAGMENVAVHGGIFREVTLDWSTVKSFLW</sequence>
<dbReference type="EMBL" id="HBUE01311777">
    <property type="protein sequence ID" value="CAG6583585.1"/>
    <property type="molecule type" value="Transcribed_RNA"/>
</dbReference>
<reference evidence="1" key="1">
    <citation type="submission" date="2021-05" db="EMBL/GenBank/DDBJ databases">
        <authorList>
            <person name="Alioto T."/>
            <person name="Alioto T."/>
            <person name="Gomez Garrido J."/>
        </authorList>
    </citation>
    <scope>NUCLEOTIDE SEQUENCE</scope>
</reference>
<name>A0A8D8P003_CULPI</name>
<accession>A0A8D8P003</accession>
<evidence type="ECO:0000313" key="1">
    <source>
        <dbReference type="EMBL" id="CAG6583585.1"/>
    </source>
</evidence>